<organism evidence="1 4">
    <name type="scientific">Clostridium pasteurianum DSM 525 = ATCC 6013</name>
    <dbReference type="NCBI Taxonomy" id="1262449"/>
    <lineage>
        <taxon>Bacteria</taxon>
        <taxon>Bacillati</taxon>
        <taxon>Bacillota</taxon>
        <taxon>Clostridia</taxon>
        <taxon>Eubacteriales</taxon>
        <taxon>Clostridiaceae</taxon>
        <taxon>Clostridium</taxon>
    </lineage>
</organism>
<protein>
    <submittedName>
        <fullName evidence="1">Uncharacterized protein</fullName>
    </submittedName>
</protein>
<evidence type="ECO:0000313" key="2">
    <source>
        <dbReference type="EMBL" id="KRU12263.1"/>
    </source>
</evidence>
<evidence type="ECO:0000313" key="4">
    <source>
        <dbReference type="Proteomes" id="UP000030905"/>
    </source>
</evidence>
<reference evidence="1 4" key="1">
    <citation type="journal article" date="2015" name="Genome Announc.">
        <title>Complete Genome Sequence of the Nitrogen-Fixing and Solvent-Producing Clostridium pasteurianum DSM 525.</title>
        <authorList>
            <person name="Poehlein A."/>
            <person name="Grosse-Honebrink A."/>
            <person name="Zhang Y."/>
            <person name="Minton N.P."/>
            <person name="Daniel R."/>
        </authorList>
    </citation>
    <scope>NUCLEOTIDE SEQUENCE [LARGE SCALE GENOMIC DNA]</scope>
    <source>
        <strain evidence="1">DSM 525</strain>
        <strain evidence="4">DSM 525 / ATCC 6013</strain>
    </source>
</reference>
<dbReference type="RefSeq" id="WP_003443596.1">
    <property type="nucleotide sequence ID" value="NZ_ANZB01000004.1"/>
</dbReference>
<reference evidence="2" key="2">
    <citation type="submission" date="2015-10" db="EMBL/GenBank/DDBJ databases">
        <title>Improved Draft Genome Sequence of Clostridium pasteurianum Strain ATCC 6013 (DSM 525) Using a Hybrid Next-Generation Sequencing Approach.</title>
        <authorList>
            <person name="Pyne M.E."/>
            <person name="Utturkar S.M."/>
            <person name="Brown S.D."/>
            <person name="Moo-Young M."/>
            <person name="Chung D.A."/>
            <person name="Chou P.C."/>
        </authorList>
    </citation>
    <scope>NUCLEOTIDE SEQUENCE</scope>
    <source>
        <strain evidence="2">ATCC 6013</strain>
    </source>
</reference>
<dbReference type="EMBL" id="JPGY02000001">
    <property type="protein sequence ID" value="KRU12263.1"/>
    <property type="molecule type" value="Genomic_DNA"/>
</dbReference>
<dbReference type="KEGG" id="cpat:CLPA_c16710"/>
<proteinExistence type="predicted"/>
<sequence length="155" mass="17181">MPKLTFPYVDYESQFLIAMTPEHHSRHLGQAYRYSQILPVINNGTSYYFEIRTPSDIHEVAMKVVDIVSDRVLQVEFYEAPTITTVGTIAVNLIQRNRNSTNVAHTQIFNNPSGISGGTLFRTLLYGTGTNDSPISGGGSDDTGWSLKPLVQSTL</sequence>
<dbReference type="Proteomes" id="UP000030905">
    <property type="component" value="Chromosome"/>
</dbReference>
<dbReference type="PATRIC" id="fig|1262449.3.peg.1506"/>
<accession>A0A0H3J1I3</accession>
<name>A0A0H3J1I3_CLOPA</name>
<dbReference type="EMBL" id="CP009268">
    <property type="protein sequence ID" value="AJA51729.1"/>
    <property type="molecule type" value="Genomic_DNA"/>
</dbReference>
<dbReference type="AlphaFoldDB" id="A0A0H3J1I3"/>
<evidence type="ECO:0000313" key="3">
    <source>
        <dbReference type="Proteomes" id="UP000028042"/>
    </source>
</evidence>
<reference evidence="2 3" key="3">
    <citation type="journal article" name="Genome Announc.">
        <title>Improved Draft Genome Sequence of Clostridium pasteurianum Strain ATCC 6013 (DSM 525) Using a Hybrid Next-Generation Sequencing Approach.</title>
        <authorList>
            <person name="Pyne M.E."/>
            <person name="Utturkar S."/>
            <person name="Brown S.D."/>
            <person name="Moo-Young M."/>
            <person name="Chung D.A."/>
            <person name="Chou C.P."/>
        </authorList>
    </citation>
    <scope>NUCLEOTIDE SEQUENCE [LARGE SCALE GENOMIC DNA]</scope>
    <source>
        <strain evidence="2 3">ATCC 6013</strain>
    </source>
</reference>
<dbReference type="Proteomes" id="UP000028042">
    <property type="component" value="Unassembled WGS sequence"/>
</dbReference>
<evidence type="ECO:0000313" key="1">
    <source>
        <dbReference type="EMBL" id="AJA51729.1"/>
    </source>
</evidence>
<gene>
    <name evidence="1" type="ORF">CLPA_c16710</name>
    <name evidence="2" type="ORF">CP6013_01510</name>
</gene>
<keyword evidence="4" id="KW-1185">Reference proteome</keyword>
<dbReference type="KEGG" id="cpae:CPAST_c16710"/>
<dbReference type="GeneID" id="93073834"/>